<evidence type="ECO:0000313" key="9">
    <source>
        <dbReference type="EMBL" id="OAY26924.1"/>
    </source>
</evidence>
<name>A0A2C9UA68_MANES</name>
<evidence type="ECO:0000256" key="6">
    <source>
        <dbReference type="ARBA" id="ARBA00023002"/>
    </source>
</evidence>
<dbReference type="Gramene" id="Manes.16G085500.1.v8.1">
    <property type="protein sequence ID" value="Manes.16G085500.1.v8.1.CDS"/>
    <property type="gene ID" value="Manes.16G085500.v8.1"/>
</dbReference>
<dbReference type="Gene3D" id="3.30.43.10">
    <property type="entry name" value="Uridine Diphospho-n-acetylenolpyruvylglucosamine Reductase, domain 2"/>
    <property type="match status" value="1"/>
</dbReference>
<evidence type="ECO:0000259" key="8">
    <source>
        <dbReference type="PROSITE" id="PS51387"/>
    </source>
</evidence>
<dbReference type="OrthoDB" id="415825at2759"/>
<dbReference type="PROSITE" id="PS51387">
    <property type="entry name" value="FAD_PCMH"/>
    <property type="match status" value="1"/>
</dbReference>
<reference evidence="10" key="1">
    <citation type="journal article" date="2016" name="Nat. Biotechnol.">
        <title>Sequencing wild and cultivated cassava and related species reveals extensive interspecific hybridization and genetic diversity.</title>
        <authorList>
            <person name="Bredeson J.V."/>
            <person name="Lyons J.B."/>
            <person name="Prochnik S.E."/>
            <person name="Wu G.A."/>
            <person name="Ha C.M."/>
            <person name="Edsinger-Gonzales E."/>
            <person name="Grimwood J."/>
            <person name="Schmutz J."/>
            <person name="Rabbi I.Y."/>
            <person name="Egesi C."/>
            <person name="Nauluvula P."/>
            <person name="Lebot V."/>
            <person name="Ndunguru J."/>
            <person name="Mkamilo G."/>
            <person name="Bart R.S."/>
            <person name="Setter T.L."/>
            <person name="Gleadow R.M."/>
            <person name="Kulakow P."/>
            <person name="Ferguson M.E."/>
            <person name="Rounsley S."/>
            <person name="Rokhsar D.S."/>
        </authorList>
    </citation>
    <scope>NUCLEOTIDE SEQUENCE [LARGE SCALE GENOMIC DNA]</scope>
    <source>
        <strain evidence="10">cv. AM560-2</strain>
    </source>
</reference>
<dbReference type="GO" id="GO:0016491">
    <property type="term" value="F:oxidoreductase activity"/>
    <property type="evidence" value="ECO:0000318"/>
    <property type="project" value="GO_Central"/>
</dbReference>
<dbReference type="InterPro" id="IPR016169">
    <property type="entry name" value="FAD-bd_PCMH_sub2"/>
</dbReference>
<dbReference type="InterPro" id="IPR016167">
    <property type="entry name" value="FAD-bd_PCMH_sub1"/>
</dbReference>
<evidence type="ECO:0000256" key="7">
    <source>
        <dbReference type="ARBA" id="ARBA00048224"/>
    </source>
</evidence>
<proteinExistence type="inferred from homology"/>
<dbReference type="EC" id="1.5.99.12" evidence="3"/>
<keyword evidence="10" id="KW-1185">Reference proteome</keyword>
<comment type="caution">
    <text evidence="9">The sequence shown here is derived from an EMBL/GenBank/DDBJ whole genome shotgun (WGS) entry which is preliminary data.</text>
</comment>
<sequence>MIAYLERFIHENDTESIQDDRLPPICQSLDLQGSINCVATGLAGKDFGGMYSFNPLAIIRPAGADDVARVVKAAYRSPNMTVAARGNGHSINGQAMADGGVVIDMRSTGDNYFKIVRMNGEIFVDVSGGALWEDVLIRCVSGFNLAPRSWTDYLGLTVGGTLSNAGVSGQAFRYGPQTSNARELDVVTGKGDILTCSETENSELFFGALGGLGQFGIITRARVKLQSAPDMVRWIRLVYSEFEDFTRDAEWLVTRPDGMSFDYVEGFVFVNNDDPVNGWSSVPLDPDWGFDQTAIPPTAGSVLYCLEVALHYQNSDHPSAVDTVVNSLLGRLRFIEDLKFQVDITYVEFILRVKQVEEHARANEIWDSPHPWLNLFVSKKDIVDFDRMVFKRLLKEGIGGPMLIYPLLRSKWDNRTSVKIPDEGEIFYLVALLRFTPPYSKGSYVEKLASQNQEIVQLCVKNGFDFKLYLPHYHSQDDWKRHFGNQWSRFVDRKASFDPMAILAPGQKIFKRVISHS</sequence>
<dbReference type="InterPro" id="IPR016166">
    <property type="entry name" value="FAD-bd_PCMH"/>
</dbReference>
<evidence type="ECO:0000256" key="1">
    <source>
        <dbReference type="ARBA" id="ARBA00001974"/>
    </source>
</evidence>
<accession>A0A2C9UA68</accession>
<keyword evidence="5" id="KW-0274">FAD</keyword>
<dbReference type="Proteomes" id="UP000091857">
    <property type="component" value="Chromosome 16"/>
</dbReference>
<keyword evidence="4" id="KW-0285">Flavoprotein</keyword>
<keyword evidence="6" id="KW-0560">Oxidoreductase</keyword>
<dbReference type="GO" id="GO:0019139">
    <property type="term" value="F:cytokinin dehydrogenase activity"/>
    <property type="evidence" value="ECO:0007669"/>
    <property type="project" value="UniProtKB-EC"/>
</dbReference>
<evidence type="ECO:0000256" key="5">
    <source>
        <dbReference type="ARBA" id="ARBA00022827"/>
    </source>
</evidence>
<dbReference type="AlphaFoldDB" id="A0A2C9UA68"/>
<evidence type="ECO:0000256" key="4">
    <source>
        <dbReference type="ARBA" id="ARBA00022630"/>
    </source>
</evidence>
<comment type="similarity">
    <text evidence="2">Belongs to the oxygen-dependent FAD-linked oxidoreductase family.</text>
</comment>
<evidence type="ECO:0000256" key="3">
    <source>
        <dbReference type="ARBA" id="ARBA00011928"/>
    </source>
</evidence>
<dbReference type="InterPro" id="IPR016170">
    <property type="entry name" value="Cytok_DH_C_sf"/>
</dbReference>
<dbReference type="GO" id="GO:0071949">
    <property type="term" value="F:FAD binding"/>
    <property type="evidence" value="ECO:0007669"/>
    <property type="project" value="InterPro"/>
</dbReference>
<organism evidence="9 10">
    <name type="scientific">Manihot esculenta</name>
    <name type="common">Cassava</name>
    <name type="synonym">Jatropha manihot</name>
    <dbReference type="NCBI Taxonomy" id="3983"/>
    <lineage>
        <taxon>Eukaryota</taxon>
        <taxon>Viridiplantae</taxon>
        <taxon>Streptophyta</taxon>
        <taxon>Embryophyta</taxon>
        <taxon>Tracheophyta</taxon>
        <taxon>Spermatophyta</taxon>
        <taxon>Magnoliopsida</taxon>
        <taxon>eudicotyledons</taxon>
        <taxon>Gunneridae</taxon>
        <taxon>Pentapetalae</taxon>
        <taxon>rosids</taxon>
        <taxon>fabids</taxon>
        <taxon>Malpighiales</taxon>
        <taxon>Euphorbiaceae</taxon>
        <taxon>Crotonoideae</taxon>
        <taxon>Manihoteae</taxon>
        <taxon>Manihot</taxon>
    </lineage>
</organism>
<dbReference type="Gene3D" id="3.40.462.10">
    <property type="entry name" value="FAD-linked oxidases, C-terminal domain"/>
    <property type="match status" value="1"/>
</dbReference>
<dbReference type="SUPFAM" id="SSF55103">
    <property type="entry name" value="FAD-linked oxidases, C-terminal domain"/>
    <property type="match status" value="1"/>
</dbReference>
<dbReference type="InterPro" id="IPR036318">
    <property type="entry name" value="FAD-bd_PCMH-like_sf"/>
</dbReference>
<evidence type="ECO:0000313" key="10">
    <source>
        <dbReference type="Proteomes" id="UP000091857"/>
    </source>
</evidence>
<dbReference type="STRING" id="3983.A0A2C9UA68"/>
<dbReference type="SUPFAM" id="SSF56176">
    <property type="entry name" value="FAD-binding/transporter-associated domain-like"/>
    <property type="match status" value="1"/>
</dbReference>
<dbReference type="Pfam" id="PF09265">
    <property type="entry name" value="Cytokin-bind"/>
    <property type="match status" value="1"/>
</dbReference>
<comment type="cofactor">
    <cofactor evidence="1">
        <name>FAD</name>
        <dbReference type="ChEBI" id="CHEBI:57692"/>
    </cofactor>
</comment>
<dbReference type="InterPro" id="IPR015345">
    <property type="entry name" value="Cytokinin_DH_FAD/cytokin-bd"/>
</dbReference>
<dbReference type="Gene3D" id="3.30.465.10">
    <property type="match status" value="1"/>
</dbReference>
<evidence type="ECO:0000256" key="2">
    <source>
        <dbReference type="ARBA" id="ARBA00005466"/>
    </source>
</evidence>
<dbReference type="OMA" id="DPCNGWP"/>
<feature type="domain" description="FAD-binding PCMH-type" evidence="8">
    <location>
        <begin position="51"/>
        <end position="228"/>
    </location>
</feature>
<gene>
    <name evidence="9" type="ORF">MANES_16G085500v8</name>
</gene>
<dbReference type="GO" id="GO:0009690">
    <property type="term" value="P:cytokinin metabolic process"/>
    <property type="evidence" value="ECO:0007669"/>
    <property type="project" value="InterPro"/>
</dbReference>
<dbReference type="InterPro" id="IPR016164">
    <property type="entry name" value="FAD-linked_Oxase-like_C"/>
</dbReference>
<dbReference type="InterPro" id="IPR050432">
    <property type="entry name" value="FAD-linked_Oxidoreductases_BP"/>
</dbReference>
<dbReference type="PANTHER" id="PTHR13878:SF112">
    <property type="entry name" value="CYTOKININ DEHYDROGENASE 7"/>
    <property type="match status" value="1"/>
</dbReference>
<protein>
    <recommendedName>
        <fullName evidence="3">cytokinin dehydrogenase</fullName>
        <ecNumber evidence="3">1.5.99.12</ecNumber>
    </recommendedName>
</protein>
<dbReference type="InterPro" id="IPR006094">
    <property type="entry name" value="Oxid_FAD_bind_N"/>
</dbReference>
<dbReference type="PANTHER" id="PTHR13878">
    <property type="entry name" value="GULONOLACTONE OXIDASE"/>
    <property type="match status" value="1"/>
</dbReference>
<dbReference type="Pfam" id="PF01565">
    <property type="entry name" value="FAD_binding_4"/>
    <property type="match status" value="1"/>
</dbReference>
<comment type="catalytic activity">
    <reaction evidence="7">
        <text>N(6)-dimethylallyladenine + A + H2O = 3-methyl-2-butenal + adenine + AH2</text>
        <dbReference type="Rhea" id="RHEA:13625"/>
        <dbReference type="ChEBI" id="CHEBI:13193"/>
        <dbReference type="ChEBI" id="CHEBI:15377"/>
        <dbReference type="ChEBI" id="CHEBI:15825"/>
        <dbReference type="ChEBI" id="CHEBI:16708"/>
        <dbReference type="ChEBI" id="CHEBI:17499"/>
        <dbReference type="ChEBI" id="CHEBI:17660"/>
        <dbReference type="EC" id="1.5.99.12"/>
    </reaction>
</comment>
<dbReference type="EMBL" id="CM004402">
    <property type="protein sequence ID" value="OAY26924.1"/>
    <property type="molecule type" value="Genomic_DNA"/>
</dbReference>